<name>A0AAV2CIK4_9ROSI</name>
<accession>A0AAV2CIK4</accession>
<feature type="region of interest" description="Disordered" evidence="1">
    <location>
        <begin position="30"/>
        <end position="62"/>
    </location>
</feature>
<proteinExistence type="predicted"/>
<gene>
    <name evidence="2" type="ORF">LTRI10_LOCUS4100</name>
</gene>
<organism evidence="2 3">
    <name type="scientific">Linum trigynum</name>
    <dbReference type="NCBI Taxonomy" id="586398"/>
    <lineage>
        <taxon>Eukaryota</taxon>
        <taxon>Viridiplantae</taxon>
        <taxon>Streptophyta</taxon>
        <taxon>Embryophyta</taxon>
        <taxon>Tracheophyta</taxon>
        <taxon>Spermatophyta</taxon>
        <taxon>Magnoliopsida</taxon>
        <taxon>eudicotyledons</taxon>
        <taxon>Gunneridae</taxon>
        <taxon>Pentapetalae</taxon>
        <taxon>rosids</taxon>
        <taxon>fabids</taxon>
        <taxon>Malpighiales</taxon>
        <taxon>Linaceae</taxon>
        <taxon>Linum</taxon>
    </lineage>
</organism>
<reference evidence="2 3" key="1">
    <citation type="submission" date="2024-04" db="EMBL/GenBank/DDBJ databases">
        <authorList>
            <person name="Fracassetti M."/>
        </authorList>
    </citation>
    <scope>NUCLEOTIDE SEQUENCE [LARGE SCALE GENOMIC DNA]</scope>
</reference>
<keyword evidence="3" id="KW-1185">Reference proteome</keyword>
<sequence length="78" mass="8801">MNPKSAAVKRTESQGSPYQALVPDDIVEMESSENNVTLHEGTKTPPPRTQDSLKKGEAKRQTVRQRIWELSEISYKDS</sequence>
<dbReference type="EMBL" id="OZ034813">
    <property type="protein sequence ID" value="CAL1356394.1"/>
    <property type="molecule type" value="Genomic_DNA"/>
</dbReference>
<evidence type="ECO:0000313" key="2">
    <source>
        <dbReference type="EMBL" id="CAL1356394.1"/>
    </source>
</evidence>
<evidence type="ECO:0000256" key="1">
    <source>
        <dbReference type="SAM" id="MobiDB-lite"/>
    </source>
</evidence>
<feature type="compositionally biased region" description="Basic and acidic residues" evidence="1">
    <location>
        <begin position="51"/>
        <end position="62"/>
    </location>
</feature>
<protein>
    <submittedName>
        <fullName evidence="2">Uncharacterized protein</fullName>
    </submittedName>
</protein>
<evidence type="ECO:0000313" key="3">
    <source>
        <dbReference type="Proteomes" id="UP001497516"/>
    </source>
</evidence>
<dbReference type="AlphaFoldDB" id="A0AAV2CIK4"/>
<dbReference type="Proteomes" id="UP001497516">
    <property type="component" value="Chromosome 1"/>
</dbReference>